<evidence type="ECO:0000313" key="3">
    <source>
        <dbReference type="EMBL" id="MBC5722678.1"/>
    </source>
</evidence>
<accession>A0A8J6M730</accession>
<evidence type="ECO:0000259" key="2">
    <source>
        <dbReference type="Pfam" id="PF13200"/>
    </source>
</evidence>
<reference evidence="3" key="1">
    <citation type="submission" date="2020-08" db="EMBL/GenBank/DDBJ databases">
        <title>Genome public.</title>
        <authorList>
            <person name="Liu C."/>
            <person name="Sun Q."/>
        </authorList>
    </citation>
    <scope>NUCLEOTIDE SEQUENCE</scope>
    <source>
        <strain evidence="3">NSJ-23</strain>
    </source>
</reference>
<dbReference type="RefSeq" id="WP_186852732.1">
    <property type="nucleotide sequence ID" value="NZ_JACOPO010000004.1"/>
</dbReference>
<dbReference type="InterPro" id="IPR025275">
    <property type="entry name" value="DUF4015"/>
</dbReference>
<dbReference type="EMBL" id="JACOPO010000004">
    <property type="protein sequence ID" value="MBC5722678.1"/>
    <property type="molecule type" value="Genomic_DNA"/>
</dbReference>
<keyword evidence="1" id="KW-1133">Transmembrane helix</keyword>
<comment type="caution">
    <text evidence="3">The sequence shown here is derived from an EMBL/GenBank/DDBJ whole genome shotgun (WGS) entry which is preliminary data.</text>
</comment>
<feature type="transmembrane region" description="Helical" evidence="1">
    <location>
        <begin position="20"/>
        <end position="41"/>
    </location>
</feature>
<evidence type="ECO:0000313" key="4">
    <source>
        <dbReference type="Proteomes" id="UP000628736"/>
    </source>
</evidence>
<dbReference type="Pfam" id="PF13200">
    <property type="entry name" value="DUF4015"/>
    <property type="match status" value="1"/>
</dbReference>
<sequence length="353" mass="38034">MSRQKGGFGGYRGRRTLTDILRLIAVVLTVLVILVLAGLFFGQKYIVQTDRGLQFQLPQALRPGKEEPDIGDISVVIQPSDSERREEPEQEPERALTAALQLPLSAVLDGTAVGSMEEAGANALILQMKGREGQLNWVSQQPLAVAAGVSGQDQSVNDALTAWNQGEVYTVARLCCFRDNTLPYQNNAVALRASYGNWRDELGLRWLDPAKAEGQAYVAGLCGELAALGFDEIALECWAYPSRGNLDVITDGPAGDRQAVTDLALALLEQIDAETEGYDVRISLVADGELLERTGLDLNSLDQWEGNIWTVGEGEYLAGLDKNADGGRIVRIVSALEGKEAGAQGVLPEPELG</sequence>
<organism evidence="3 4">
    <name type="scientific">Flintibacter hominis</name>
    <dbReference type="NCBI Taxonomy" id="2763048"/>
    <lineage>
        <taxon>Bacteria</taxon>
        <taxon>Bacillati</taxon>
        <taxon>Bacillota</taxon>
        <taxon>Clostridia</taxon>
        <taxon>Eubacteriales</taxon>
        <taxon>Flintibacter</taxon>
    </lineage>
</organism>
<gene>
    <name evidence="3" type="ORF">H8S11_07620</name>
</gene>
<name>A0A8J6M730_9FIRM</name>
<proteinExistence type="predicted"/>
<dbReference type="Proteomes" id="UP000628736">
    <property type="component" value="Unassembled WGS sequence"/>
</dbReference>
<dbReference type="AlphaFoldDB" id="A0A8J6M730"/>
<keyword evidence="1" id="KW-0472">Membrane</keyword>
<keyword evidence="1" id="KW-0812">Transmembrane</keyword>
<keyword evidence="4" id="KW-1185">Reference proteome</keyword>
<feature type="domain" description="DUF4015" evidence="2">
    <location>
        <begin position="116"/>
        <end position="280"/>
    </location>
</feature>
<protein>
    <recommendedName>
        <fullName evidence="2">DUF4015 domain-containing protein</fullName>
    </recommendedName>
</protein>
<evidence type="ECO:0000256" key="1">
    <source>
        <dbReference type="SAM" id="Phobius"/>
    </source>
</evidence>